<dbReference type="InterPro" id="IPR031322">
    <property type="entry name" value="Shikimate/glucono_kinase"/>
</dbReference>
<keyword evidence="3 7" id="KW-0547">Nucleotide-binding</keyword>
<dbReference type="PRINTS" id="PR01100">
    <property type="entry name" value="SHIKIMTKNASE"/>
</dbReference>
<feature type="binding site" evidence="7">
    <location>
        <position position="15"/>
    </location>
    <ligand>
        <name>Mg(2+)</name>
        <dbReference type="ChEBI" id="CHEBI:18420"/>
    </ligand>
</feature>
<keyword evidence="9" id="KW-1185">Reference proteome</keyword>
<comment type="cofactor">
    <cofactor evidence="7">
        <name>Mg(2+)</name>
        <dbReference type="ChEBI" id="CHEBI:18420"/>
    </cofactor>
    <text evidence="7">Binds 1 Mg(2+) ion per subunit.</text>
</comment>
<evidence type="ECO:0000256" key="4">
    <source>
        <dbReference type="ARBA" id="ARBA00022777"/>
    </source>
</evidence>
<comment type="function">
    <text evidence="7">Catalyzes the specific phosphorylation of the 3-hydroxyl group of shikimic acid using ATP as a cosubstrate.</text>
</comment>
<proteinExistence type="inferred from homology"/>
<keyword evidence="7" id="KW-0963">Cytoplasm</keyword>
<evidence type="ECO:0000313" key="8">
    <source>
        <dbReference type="EMBL" id="GAA2173399.1"/>
    </source>
</evidence>
<evidence type="ECO:0000256" key="6">
    <source>
        <dbReference type="ARBA" id="ARBA00023141"/>
    </source>
</evidence>
<dbReference type="InterPro" id="IPR027417">
    <property type="entry name" value="P-loop_NTPase"/>
</dbReference>
<keyword evidence="1 7" id="KW-0028">Amino-acid biosynthesis</keyword>
<organism evidence="8 9">
    <name type="scientific">Agrococcus versicolor</name>
    <dbReference type="NCBI Taxonomy" id="501482"/>
    <lineage>
        <taxon>Bacteria</taxon>
        <taxon>Bacillati</taxon>
        <taxon>Actinomycetota</taxon>
        <taxon>Actinomycetes</taxon>
        <taxon>Micrococcales</taxon>
        <taxon>Microbacteriaceae</taxon>
        <taxon>Agrococcus</taxon>
    </lineage>
</organism>
<feature type="binding site" evidence="7">
    <location>
        <position position="113"/>
    </location>
    <ligand>
        <name>ATP</name>
        <dbReference type="ChEBI" id="CHEBI:30616"/>
    </ligand>
</feature>
<accession>A0ABP5MK36</accession>
<gene>
    <name evidence="7" type="primary">aroK</name>
    <name evidence="8" type="ORF">GCM10009846_15260</name>
</gene>
<dbReference type="EMBL" id="BAAAQT010000005">
    <property type="protein sequence ID" value="GAA2173399.1"/>
    <property type="molecule type" value="Genomic_DNA"/>
</dbReference>
<feature type="binding site" evidence="7">
    <location>
        <position position="77"/>
    </location>
    <ligand>
        <name>substrate</name>
    </ligand>
</feature>
<dbReference type="EC" id="2.7.1.71" evidence="7"/>
<dbReference type="InterPro" id="IPR000623">
    <property type="entry name" value="Shikimate_kinase/TSH1"/>
</dbReference>
<dbReference type="CDD" id="cd00464">
    <property type="entry name" value="SK"/>
    <property type="match status" value="1"/>
</dbReference>
<keyword evidence="7" id="KW-0460">Magnesium</keyword>
<comment type="similarity">
    <text evidence="7">Belongs to the shikimate kinase family.</text>
</comment>
<dbReference type="Gene3D" id="3.40.50.300">
    <property type="entry name" value="P-loop containing nucleotide triphosphate hydrolases"/>
    <property type="match status" value="1"/>
</dbReference>
<evidence type="ECO:0000256" key="2">
    <source>
        <dbReference type="ARBA" id="ARBA00022679"/>
    </source>
</evidence>
<comment type="subunit">
    <text evidence="7">Monomer.</text>
</comment>
<evidence type="ECO:0000256" key="5">
    <source>
        <dbReference type="ARBA" id="ARBA00022840"/>
    </source>
</evidence>
<dbReference type="GO" id="GO:0016301">
    <property type="term" value="F:kinase activity"/>
    <property type="evidence" value="ECO:0007669"/>
    <property type="project" value="UniProtKB-KW"/>
</dbReference>
<dbReference type="Proteomes" id="UP001501599">
    <property type="component" value="Unassembled WGS sequence"/>
</dbReference>
<reference evidence="9" key="1">
    <citation type="journal article" date="2019" name="Int. J. Syst. Evol. Microbiol.">
        <title>The Global Catalogue of Microorganisms (GCM) 10K type strain sequencing project: providing services to taxonomists for standard genome sequencing and annotation.</title>
        <authorList>
            <consortium name="The Broad Institute Genomics Platform"/>
            <consortium name="The Broad Institute Genome Sequencing Center for Infectious Disease"/>
            <person name="Wu L."/>
            <person name="Ma J."/>
        </authorList>
    </citation>
    <scope>NUCLEOTIDE SEQUENCE [LARGE SCALE GENOMIC DNA]</scope>
    <source>
        <strain evidence="9">JCM 16026</strain>
    </source>
</reference>
<name>A0ABP5MK36_9MICO</name>
<dbReference type="PANTHER" id="PTHR21087:SF16">
    <property type="entry name" value="SHIKIMATE KINASE 1, CHLOROPLASTIC"/>
    <property type="match status" value="1"/>
</dbReference>
<keyword evidence="5 7" id="KW-0067">ATP-binding</keyword>
<evidence type="ECO:0000313" key="9">
    <source>
        <dbReference type="Proteomes" id="UP001501599"/>
    </source>
</evidence>
<feature type="binding site" evidence="7">
    <location>
        <begin position="11"/>
        <end position="16"/>
    </location>
    <ligand>
        <name>ATP</name>
        <dbReference type="ChEBI" id="CHEBI:30616"/>
    </ligand>
</feature>
<comment type="subcellular location">
    <subcellularLocation>
        <location evidence="7">Cytoplasm</location>
    </subcellularLocation>
</comment>
<feature type="binding site" evidence="7">
    <location>
        <position position="33"/>
    </location>
    <ligand>
        <name>substrate</name>
    </ligand>
</feature>
<protein>
    <recommendedName>
        <fullName evidence="7">Shikimate kinase</fullName>
        <shortName evidence="7">SK</shortName>
        <ecNumber evidence="7">2.7.1.71</ecNumber>
    </recommendedName>
</protein>
<dbReference type="HAMAP" id="MF_00109">
    <property type="entry name" value="Shikimate_kinase"/>
    <property type="match status" value="1"/>
</dbReference>
<evidence type="ECO:0000256" key="7">
    <source>
        <dbReference type="HAMAP-Rule" id="MF_00109"/>
    </source>
</evidence>
<dbReference type="Pfam" id="PF01202">
    <property type="entry name" value="SKI"/>
    <property type="match status" value="1"/>
</dbReference>
<keyword evidence="2 7" id="KW-0808">Transferase</keyword>
<evidence type="ECO:0000256" key="3">
    <source>
        <dbReference type="ARBA" id="ARBA00022741"/>
    </source>
</evidence>
<feature type="binding site" evidence="7">
    <location>
        <position position="56"/>
    </location>
    <ligand>
        <name>substrate</name>
    </ligand>
</feature>
<comment type="catalytic activity">
    <reaction evidence="7">
        <text>shikimate + ATP = 3-phosphoshikimate + ADP + H(+)</text>
        <dbReference type="Rhea" id="RHEA:13121"/>
        <dbReference type="ChEBI" id="CHEBI:15378"/>
        <dbReference type="ChEBI" id="CHEBI:30616"/>
        <dbReference type="ChEBI" id="CHEBI:36208"/>
        <dbReference type="ChEBI" id="CHEBI:145989"/>
        <dbReference type="ChEBI" id="CHEBI:456216"/>
        <dbReference type="EC" id="2.7.1.71"/>
    </reaction>
</comment>
<evidence type="ECO:0000256" key="1">
    <source>
        <dbReference type="ARBA" id="ARBA00022605"/>
    </source>
</evidence>
<keyword evidence="7" id="KW-0479">Metal-binding</keyword>
<dbReference type="PANTHER" id="PTHR21087">
    <property type="entry name" value="SHIKIMATE KINASE"/>
    <property type="match status" value="1"/>
</dbReference>
<feature type="binding site" evidence="7">
    <location>
        <position position="131"/>
    </location>
    <ligand>
        <name>substrate</name>
    </ligand>
</feature>
<dbReference type="SUPFAM" id="SSF52540">
    <property type="entry name" value="P-loop containing nucleoside triphosphate hydrolases"/>
    <property type="match status" value="1"/>
</dbReference>
<comment type="pathway">
    <text evidence="7">Metabolic intermediate biosynthesis; chorismate biosynthesis; chorismate from D-erythrose 4-phosphate and phosphoenolpyruvate: step 5/7.</text>
</comment>
<sequence length="165" mass="17681">MRPVALIGPMAAGKSSVGRKLASRMGATFVDTDREIVREHGPIADLFAEQGEPAFRAIEEDVVAASLVDGAVVSLGGGAPLAAGTQERLAAARVVLLMIDDRQAERRIAGSSRPLLADGGIDAWRRILAEREPTYRALADLEVDASRRRMSDIVADIATWLEEHP</sequence>
<keyword evidence="6 7" id="KW-0057">Aromatic amino acid biosynthesis</keyword>
<feature type="binding site" evidence="7">
    <location>
        <position position="148"/>
    </location>
    <ligand>
        <name>ATP</name>
        <dbReference type="ChEBI" id="CHEBI:30616"/>
    </ligand>
</feature>
<dbReference type="RefSeq" id="WP_344342336.1">
    <property type="nucleotide sequence ID" value="NZ_BAAAQT010000005.1"/>
</dbReference>
<comment type="caution">
    <text evidence="8">The sequence shown here is derived from an EMBL/GenBank/DDBJ whole genome shotgun (WGS) entry which is preliminary data.</text>
</comment>
<keyword evidence="4 7" id="KW-0418">Kinase</keyword>